<keyword evidence="5" id="KW-0805">Transcription regulation</keyword>
<dbReference type="Pfam" id="PF00072">
    <property type="entry name" value="Response_reg"/>
    <property type="match status" value="1"/>
</dbReference>
<evidence type="ECO:0000259" key="9">
    <source>
        <dbReference type="PROSITE" id="PS01124"/>
    </source>
</evidence>
<proteinExistence type="predicted"/>
<dbReference type="PANTHER" id="PTHR42713">
    <property type="entry name" value="HISTIDINE KINASE-RELATED"/>
    <property type="match status" value="1"/>
</dbReference>
<keyword evidence="2" id="KW-0963">Cytoplasm</keyword>
<evidence type="ECO:0000259" key="10">
    <source>
        <dbReference type="PROSITE" id="PS50110"/>
    </source>
</evidence>
<dbReference type="CDD" id="cd17536">
    <property type="entry name" value="REC_YesN-like"/>
    <property type="match status" value="1"/>
</dbReference>
<dbReference type="Proteomes" id="UP001589609">
    <property type="component" value="Unassembled WGS sequence"/>
</dbReference>
<evidence type="ECO:0000313" key="12">
    <source>
        <dbReference type="Proteomes" id="UP001589609"/>
    </source>
</evidence>
<evidence type="ECO:0000256" key="2">
    <source>
        <dbReference type="ARBA" id="ARBA00022490"/>
    </source>
</evidence>
<keyword evidence="3 8" id="KW-0597">Phosphoprotein</keyword>
<evidence type="ECO:0000256" key="7">
    <source>
        <dbReference type="ARBA" id="ARBA00023163"/>
    </source>
</evidence>
<dbReference type="Gene3D" id="1.10.10.60">
    <property type="entry name" value="Homeodomain-like"/>
    <property type="match status" value="2"/>
</dbReference>
<dbReference type="Pfam" id="PF17853">
    <property type="entry name" value="GGDEF_2"/>
    <property type="match status" value="1"/>
</dbReference>
<accession>A0ABV5WJL7</accession>
<keyword evidence="6" id="KW-0238">DNA-binding</keyword>
<evidence type="ECO:0000256" key="3">
    <source>
        <dbReference type="ARBA" id="ARBA00022553"/>
    </source>
</evidence>
<organism evidence="11 12">
    <name type="scientific">Ectobacillus funiculus</name>
    <dbReference type="NCBI Taxonomy" id="137993"/>
    <lineage>
        <taxon>Bacteria</taxon>
        <taxon>Bacillati</taxon>
        <taxon>Bacillota</taxon>
        <taxon>Bacilli</taxon>
        <taxon>Bacillales</taxon>
        <taxon>Bacillaceae</taxon>
        <taxon>Ectobacillus</taxon>
    </lineage>
</organism>
<comment type="caution">
    <text evidence="11">The sequence shown here is derived from an EMBL/GenBank/DDBJ whole genome shotgun (WGS) entry which is preliminary data.</text>
</comment>
<feature type="domain" description="Response regulatory" evidence="10">
    <location>
        <begin position="3"/>
        <end position="120"/>
    </location>
</feature>
<dbReference type="RefSeq" id="WP_379951106.1">
    <property type="nucleotide sequence ID" value="NZ_JBHMAF010000171.1"/>
</dbReference>
<dbReference type="InterPro" id="IPR001789">
    <property type="entry name" value="Sig_transdc_resp-reg_receiver"/>
</dbReference>
<dbReference type="SMART" id="SM00448">
    <property type="entry name" value="REC"/>
    <property type="match status" value="1"/>
</dbReference>
<dbReference type="PROSITE" id="PS50110">
    <property type="entry name" value="RESPONSE_REGULATORY"/>
    <property type="match status" value="1"/>
</dbReference>
<dbReference type="InterPro" id="IPR009057">
    <property type="entry name" value="Homeodomain-like_sf"/>
</dbReference>
<dbReference type="InterPro" id="IPR051552">
    <property type="entry name" value="HptR"/>
</dbReference>
<keyword evidence="4" id="KW-0902">Two-component regulatory system</keyword>
<dbReference type="PANTHER" id="PTHR42713:SF3">
    <property type="entry name" value="TRANSCRIPTIONAL REGULATORY PROTEIN HPTR"/>
    <property type="match status" value="1"/>
</dbReference>
<feature type="domain" description="HTH araC/xylS-type" evidence="9">
    <location>
        <begin position="446"/>
        <end position="543"/>
    </location>
</feature>
<evidence type="ECO:0000256" key="5">
    <source>
        <dbReference type="ARBA" id="ARBA00023015"/>
    </source>
</evidence>
<dbReference type="InterPro" id="IPR011006">
    <property type="entry name" value="CheY-like_superfamily"/>
</dbReference>
<feature type="modified residue" description="4-aspartylphosphate" evidence="8">
    <location>
        <position position="55"/>
    </location>
</feature>
<dbReference type="Pfam" id="PF12833">
    <property type="entry name" value="HTH_18"/>
    <property type="match status" value="1"/>
</dbReference>
<protein>
    <submittedName>
        <fullName evidence="11">Response regulator</fullName>
    </submittedName>
</protein>
<dbReference type="InterPro" id="IPR018062">
    <property type="entry name" value="HTH_AraC-typ_CS"/>
</dbReference>
<reference evidence="11 12" key="1">
    <citation type="submission" date="2024-09" db="EMBL/GenBank/DDBJ databases">
        <authorList>
            <person name="Sun Q."/>
            <person name="Mori K."/>
        </authorList>
    </citation>
    <scope>NUCLEOTIDE SEQUENCE [LARGE SCALE GENOMIC DNA]</scope>
    <source>
        <strain evidence="11 12">JCM 11201</strain>
    </source>
</reference>
<dbReference type="PROSITE" id="PS01124">
    <property type="entry name" value="HTH_ARAC_FAMILY_2"/>
    <property type="match status" value="1"/>
</dbReference>
<dbReference type="SUPFAM" id="SSF46689">
    <property type="entry name" value="Homeodomain-like"/>
    <property type="match status" value="2"/>
</dbReference>
<name>A0ABV5WJL7_9BACI</name>
<evidence type="ECO:0000256" key="6">
    <source>
        <dbReference type="ARBA" id="ARBA00023125"/>
    </source>
</evidence>
<gene>
    <name evidence="11" type="ORF">ACFFMS_21375</name>
</gene>
<comment type="subcellular location">
    <subcellularLocation>
        <location evidence="1">Cytoplasm</location>
    </subcellularLocation>
</comment>
<dbReference type="SUPFAM" id="SSF52172">
    <property type="entry name" value="CheY-like"/>
    <property type="match status" value="1"/>
</dbReference>
<sequence length="543" mass="63242">MCKIVIIDDERQVLQGMKRVIPWEELEAEWAGEAMDGEQGLELIRETQPDIVLTDIYMPVMNGLEMIEKLRHENFQGKIIILSGYSDFEYARHALRLNVHDYLSKPVTVQTIREVLQSAISKVEQENMKRYELAELEKKLMLYEPFVVKEWLKSVATGVGNLSLENMKEITSYKRKWENNKHAVIGLQIIKNAAESDARLTDSNGTRFSVQRIVHELLQEERLESEIIELHSHQIILWLHLDHSLTCEKAILHLRTFGKKMIQRMEAELDLTISVGIGTVKNHWQEIADSTEEAFYALSTQGSVALSGFSLFEFKNRGENTDGLQNRDQLIRPIQFYQQLVEAIRHSQEKAAYETIQEYIDRMQMQGVISPSLLHRLGTEIWGILSYSLYDVGIFLDEIFPEINLKKEMAVIQTPEDFKKWLMNKIEEICGNRQWNENLKHKQAVDFMIQYIHEHFSENITLNDLANQVYISRNYLSQIFKKATGVSFNQYLTQVRMEKARAMILEGKYLIYEIAEKVGFKNVPYFSTLFKKHTGLNPTELVK</sequence>
<dbReference type="EMBL" id="JBHMAF010000171">
    <property type="protein sequence ID" value="MFB9760829.1"/>
    <property type="molecule type" value="Genomic_DNA"/>
</dbReference>
<keyword evidence="7" id="KW-0804">Transcription</keyword>
<dbReference type="Gene3D" id="3.40.50.2300">
    <property type="match status" value="1"/>
</dbReference>
<dbReference type="InterPro" id="IPR018060">
    <property type="entry name" value="HTH_AraC"/>
</dbReference>
<evidence type="ECO:0000256" key="1">
    <source>
        <dbReference type="ARBA" id="ARBA00004496"/>
    </source>
</evidence>
<dbReference type="PROSITE" id="PS00041">
    <property type="entry name" value="HTH_ARAC_FAMILY_1"/>
    <property type="match status" value="1"/>
</dbReference>
<evidence type="ECO:0000256" key="8">
    <source>
        <dbReference type="PROSITE-ProRule" id="PRU00169"/>
    </source>
</evidence>
<evidence type="ECO:0000313" key="11">
    <source>
        <dbReference type="EMBL" id="MFB9760829.1"/>
    </source>
</evidence>
<dbReference type="InterPro" id="IPR041522">
    <property type="entry name" value="CdaR_GGDEF"/>
</dbReference>
<dbReference type="SMART" id="SM00342">
    <property type="entry name" value="HTH_ARAC"/>
    <property type="match status" value="1"/>
</dbReference>
<evidence type="ECO:0000256" key="4">
    <source>
        <dbReference type="ARBA" id="ARBA00023012"/>
    </source>
</evidence>
<keyword evidence="12" id="KW-1185">Reference proteome</keyword>